<dbReference type="PANTHER" id="PTHR43420">
    <property type="entry name" value="ACETYLTRANSFERASE"/>
    <property type="match status" value="1"/>
</dbReference>
<evidence type="ECO:0000313" key="5">
    <source>
        <dbReference type="Proteomes" id="UP001589747"/>
    </source>
</evidence>
<dbReference type="SUPFAM" id="SSF55729">
    <property type="entry name" value="Acyl-CoA N-acyltransferases (Nat)"/>
    <property type="match status" value="1"/>
</dbReference>
<keyword evidence="1 4" id="KW-0808">Transferase</keyword>
<dbReference type="PANTHER" id="PTHR43420:SF12">
    <property type="entry name" value="N-ACETYLTRANSFERASE DOMAIN-CONTAINING PROTEIN"/>
    <property type="match status" value="1"/>
</dbReference>
<dbReference type="InterPro" id="IPR050680">
    <property type="entry name" value="YpeA/RimI_acetyltransf"/>
</dbReference>
<dbReference type="EMBL" id="JBHMDO010000047">
    <property type="protein sequence ID" value="MFB9329901.1"/>
    <property type="molecule type" value="Genomic_DNA"/>
</dbReference>
<evidence type="ECO:0000313" key="4">
    <source>
        <dbReference type="EMBL" id="MFB9329901.1"/>
    </source>
</evidence>
<reference evidence="4 5" key="1">
    <citation type="submission" date="2024-09" db="EMBL/GenBank/DDBJ databases">
        <authorList>
            <person name="Sun Q."/>
            <person name="Mori K."/>
        </authorList>
    </citation>
    <scope>NUCLEOTIDE SEQUENCE [LARGE SCALE GENOMIC DNA]</scope>
    <source>
        <strain evidence="4 5">TISTR 2452</strain>
    </source>
</reference>
<dbReference type="InterPro" id="IPR056935">
    <property type="entry name" value="Rv0428c-like_C"/>
</dbReference>
<evidence type="ECO:0000256" key="1">
    <source>
        <dbReference type="ARBA" id="ARBA00022679"/>
    </source>
</evidence>
<gene>
    <name evidence="4" type="ORF">ACFFSY_28505</name>
</gene>
<evidence type="ECO:0000259" key="3">
    <source>
        <dbReference type="PROSITE" id="PS51186"/>
    </source>
</evidence>
<organism evidence="4 5">
    <name type="scientific">Paenibacillus aurantiacus</name>
    <dbReference type="NCBI Taxonomy" id="1936118"/>
    <lineage>
        <taxon>Bacteria</taxon>
        <taxon>Bacillati</taxon>
        <taxon>Bacillota</taxon>
        <taxon>Bacilli</taxon>
        <taxon>Bacillales</taxon>
        <taxon>Paenibacillaceae</taxon>
        <taxon>Paenibacillus</taxon>
    </lineage>
</organism>
<dbReference type="GO" id="GO:0016746">
    <property type="term" value="F:acyltransferase activity"/>
    <property type="evidence" value="ECO:0007669"/>
    <property type="project" value="UniProtKB-KW"/>
</dbReference>
<name>A0ABV5KXH4_9BACL</name>
<sequence length="245" mass="27876">MDVTFIEELSLNHWPALSTLLYDGWVLRFAEGYTKRANSISPLYADKLELTSKIDVCEQIYRENGLRPIFKLTDASPAALDRHLAERGYEQVDRTSVQTLPLDQLRDPQHAAISIEDHPSDAWIADFCRLNGSPADHQAVMIRMLGKIRTAAGFIRLYEEGRAVACGFGVIERGYIGLYDIVTDPSCRNRGLAEQMILHLLQWGKREGARFSYLAVVLNNAPALRLYAKLGYKEAYRYWYRCAPC</sequence>
<dbReference type="Gene3D" id="3.40.630.30">
    <property type="match status" value="1"/>
</dbReference>
<dbReference type="InterPro" id="IPR000182">
    <property type="entry name" value="GNAT_dom"/>
</dbReference>
<dbReference type="CDD" id="cd04301">
    <property type="entry name" value="NAT_SF"/>
    <property type="match status" value="1"/>
</dbReference>
<keyword evidence="2 4" id="KW-0012">Acyltransferase</keyword>
<comment type="caution">
    <text evidence="4">The sequence shown here is derived from an EMBL/GenBank/DDBJ whole genome shotgun (WGS) entry which is preliminary data.</text>
</comment>
<dbReference type="RefSeq" id="WP_377500593.1">
    <property type="nucleotide sequence ID" value="NZ_JBHMDO010000047.1"/>
</dbReference>
<dbReference type="PROSITE" id="PS51186">
    <property type="entry name" value="GNAT"/>
    <property type="match status" value="1"/>
</dbReference>
<dbReference type="InterPro" id="IPR016181">
    <property type="entry name" value="Acyl_CoA_acyltransferase"/>
</dbReference>
<accession>A0ABV5KXH4</accession>
<keyword evidence="5" id="KW-1185">Reference proteome</keyword>
<feature type="domain" description="N-acetyltransferase" evidence="3">
    <location>
        <begin position="97"/>
        <end position="245"/>
    </location>
</feature>
<dbReference type="Proteomes" id="UP001589747">
    <property type="component" value="Unassembled WGS sequence"/>
</dbReference>
<proteinExistence type="predicted"/>
<evidence type="ECO:0000256" key="2">
    <source>
        <dbReference type="ARBA" id="ARBA00023315"/>
    </source>
</evidence>
<dbReference type="EC" id="2.3.-.-" evidence="4"/>
<dbReference type="Pfam" id="PF24553">
    <property type="entry name" value="Rv0428c_C"/>
    <property type="match status" value="1"/>
</dbReference>
<protein>
    <submittedName>
        <fullName evidence="4">GNAT family N-acetyltransferase</fullName>
        <ecNumber evidence="4">2.3.-.-</ecNumber>
    </submittedName>
</protein>